<dbReference type="RefSeq" id="WP_303493249.1">
    <property type="nucleotide sequence ID" value="NZ_JAUOPB010000010.1"/>
</dbReference>
<evidence type="ECO:0000313" key="2">
    <source>
        <dbReference type="EMBL" id="MDO6423647.1"/>
    </source>
</evidence>
<evidence type="ECO:0000256" key="1">
    <source>
        <dbReference type="SAM" id="SignalP"/>
    </source>
</evidence>
<feature type="chain" id="PRO_5043857728" evidence="1">
    <location>
        <begin position="20"/>
        <end position="826"/>
    </location>
</feature>
<dbReference type="PROSITE" id="PS51257">
    <property type="entry name" value="PROKAR_LIPOPROTEIN"/>
    <property type="match status" value="1"/>
</dbReference>
<dbReference type="AlphaFoldDB" id="A0AAW7X7Q1"/>
<evidence type="ECO:0000313" key="3">
    <source>
        <dbReference type="Proteomes" id="UP001169760"/>
    </source>
</evidence>
<accession>A0AAW7X7Q1</accession>
<reference evidence="2" key="1">
    <citation type="submission" date="2023-07" db="EMBL/GenBank/DDBJ databases">
        <title>Genome content predicts the carbon catabolic preferences of heterotrophic bacteria.</title>
        <authorList>
            <person name="Gralka M."/>
        </authorList>
    </citation>
    <scope>NUCLEOTIDE SEQUENCE</scope>
    <source>
        <strain evidence="2">I3M17_2</strain>
    </source>
</reference>
<protein>
    <submittedName>
        <fullName evidence="2">LamG domain-containing protein</fullName>
    </submittedName>
</protein>
<dbReference type="Pfam" id="PF13385">
    <property type="entry name" value="Laminin_G_3"/>
    <property type="match status" value="1"/>
</dbReference>
<feature type="signal peptide" evidence="1">
    <location>
        <begin position="1"/>
        <end position="19"/>
    </location>
</feature>
<dbReference type="SUPFAM" id="SSF49899">
    <property type="entry name" value="Concanavalin A-like lectins/glucanases"/>
    <property type="match status" value="1"/>
</dbReference>
<dbReference type="EMBL" id="JAUOPB010000010">
    <property type="protein sequence ID" value="MDO6423647.1"/>
    <property type="molecule type" value="Genomic_DNA"/>
</dbReference>
<name>A0AAW7X7Q1_9GAMM</name>
<proteinExistence type="predicted"/>
<comment type="caution">
    <text evidence="2">The sequence shown here is derived from an EMBL/GenBank/DDBJ whole genome shotgun (WGS) entry which is preliminary data.</text>
</comment>
<organism evidence="2 3">
    <name type="scientific">Saccharophagus degradans</name>
    <dbReference type="NCBI Taxonomy" id="86304"/>
    <lineage>
        <taxon>Bacteria</taxon>
        <taxon>Pseudomonadati</taxon>
        <taxon>Pseudomonadota</taxon>
        <taxon>Gammaproteobacteria</taxon>
        <taxon>Cellvibrionales</taxon>
        <taxon>Cellvibrionaceae</taxon>
        <taxon>Saccharophagus</taxon>
    </lineage>
</organism>
<keyword evidence="1" id="KW-0732">Signal</keyword>
<dbReference type="InterPro" id="IPR013320">
    <property type="entry name" value="ConA-like_dom_sf"/>
</dbReference>
<dbReference type="Proteomes" id="UP001169760">
    <property type="component" value="Unassembled WGS sequence"/>
</dbReference>
<gene>
    <name evidence="2" type="ORF">Q4521_14285</name>
</gene>
<dbReference type="Gene3D" id="2.60.120.200">
    <property type="match status" value="1"/>
</dbReference>
<sequence length="826" mass="87865">MNSLFSKLPLLALTAVLFAGCSGGSGQDVQTNVNQDVSDEDTGIVYNGPSPSTDDVQNFKLNVWDKLAGEDRCGACHVAGGQSPQFVRADDINLAYQAANTIVDLSAPALSRMVTKVGGGHQCWRPELSVCADTITNFIAAWANDSGAEVNEIILTAPPEREVVDSKSFPDTPDTFISTVYPLLVENCASCHAEEGNPQQRPYFGSKDHDVAYGSAKSKINLDSPAESRFYVRLASEGHNCWPNEDNPAQDSCAYSSGEMLAALEAFSNGIAVTEVDPGLHTSRALRLEIEGIVASSGGRYESDVIALYQFKAGEGSPMAFDTSGVEPALDLTLSGNYAWEGNWGVSFDGGKAQGSTSGSQKLHRLITATGEYSVEAWVVPGNVAQDGPARIVTYSGGSDATNFTLGQTIYNYDFLTRGENFGADGMPGLSTPNADEVLQATLQHVVVNYDLLDGRSIYVNGELVADDPEAAGHLNDWDDTFALAVGNEVDNQQMWQGTVRFLAVHSRVLTPEQIVSNYDAGVGEKFFMLFGVSHLIDVPSAYVAFEAQQFDSYSYLFSEPFFISLDPAATIPGDIAIEGIHIGINGKEAPIGQAFANVAVTINSENYSPDGVPMSALGALIPLEKGAAEDDFFLTFDRIGERTYTRVDDTVLPEPTETNIAEQADIGLRIFGEINATLANLTGVDSATPSVAAVYELVRQQLPVSEQIEGFLAAHQAGVMQLSVAYCTELVSDSSARASYFPGFNFGGSLDSGSRDLIVDPLLAGLTAAQVNVDGEMQTLATQPDVATLKTHLYNLINDMSSADTQTAVIAVCAAAGGSAVMLLQ</sequence>